<dbReference type="Proteomes" id="UP000281553">
    <property type="component" value="Unassembled WGS sequence"/>
</dbReference>
<dbReference type="PROSITE" id="PS50179">
    <property type="entry name" value="VHS"/>
    <property type="match status" value="1"/>
</dbReference>
<keyword evidence="3" id="KW-1185">Reference proteome</keyword>
<proteinExistence type="predicted"/>
<evidence type="ECO:0000313" key="2">
    <source>
        <dbReference type="EMBL" id="VDN09772.1"/>
    </source>
</evidence>
<feature type="domain" description="VHS" evidence="1">
    <location>
        <begin position="1"/>
        <end position="100"/>
    </location>
</feature>
<dbReference type="InterPro" id="IPR008942">
    <property type="entry name" value="ENTH_VHS"/>
</dbReference>
<dbReference type="AlphaFoldDB" id="A0A3P7NN15"/>
<dbReference type="GO" id="GO:0043130">
    <property type="term" value="F:ubiquitin binding"/>
    <property type="evidence" value="ECO:0007669"/>
    <property type="project" value="InterPro"/>
</dbReference>
<dbReference type="Gene3D" id="1.25.40.90">
    <property type="match status" value="1"/>
</dbReference>
<protein>
    <recommendedName>
        <fullName evidence="1">VHS domain-containing protein</fullName>
    </recommendedName>
</protein>
<sequence>MLQASSDDIQTTVDGIIKRFKREGSNNPRIAHWLLNILQMCTVHCTETFLEELNDEDMLRPLCRALCKEKYMKHYDEVVRLKLFTLLKSWHEKYQEFLPDSAFTETYERVFRDRDQTRLQPLNLHWFPNRNIINQTLDSFTYDLGNVGKELLDRGNKTFEDLKLLCADPKHHNLEHAEADAQDLLNTAHMTLTQVEANVRFWEDIVQHADIDDISLRAIGASGYKLRKLKYDVEQIIENIKVSENQYQYLFIEGKFGSFEVARAPTSKVILYPWKDKTAASTACPHGQ</sequence>
<dbReference type="SUPFAM" id="SSF48464">
    <property type="entry name" value="ENTH/VHS domain"/>
    <property type="match status" value="1"/>
</dbReference>
<dbReference type="EMBL" id="UYRU01047753">
    <property type="protein sequence ID" value="VDN09772.1"/>
    <property type="molecule type" value="Genomic_DNA"/>
</dbReference>
<dbReference type="GO" id="GO:0035091">
    <property type="term" value="F:phosphatidylinositol binding"/>
    <property type="evidence" value="ECO:0007669"/>
    <property type="project" value="InterPro"/>
</dbReference>
<organism evidence="2 3">
    <name type="scientific">Dibothriocephalus latus</name>
    <name type="common">Fish tapeworm</name>
    <name type="synonym">Diphyllobothrium latum</name>
    <dbReference type="NCBI Taxonomy" id="60516"/>
    <lineage>
        <taxon>Eukaryota</taxon>
        <taxon>Metazoa</taxon>
        <taxon>Spiralia</taxon>
        <taxon>Lophotrochozoa</taxon>
        <taxon>Platyhelminthes</taxon>
        <taxon>Cestoda</taxon>
        <taxon>Eucestoda</taxon>
        <taxon>Diphyllobothriidea</taxon>
        <taxon>Diphyllobothriidae</taxon>
        <taxon>Dibothriocephalus</taxon>
    </lineage>
</organism>
<dbReference type="OrthoDB" id="6307053at2759"/>
<evidence type="ECO:0000259" key="1">
    <source>
        <dbReference type="PROSITE" id="PS50179"/>
    </source>
</evidence>
<accession>A0A3P7NN15</accession>
<name>A0A3P7NN15_DIBLA</name>
<reference evidence="2 3" key="1">
    <citation type="submission" date="2018-11" db="EMBL/GenBank/DDBJ databases">
        <authorList>
            <consortium name="Pathogen Informatics"/>
        </authorList>
    </citation>
    <scope>NUCLEOTIDE SEQUENCE [LARGE SCALE GENOMIC DNA]</scope>
</reference>
<evidence type="ECO:0000313" key="3">
    <source>
        <dbReference type="Proteomes" id="UP000281553"/>
    </source>
</evidence>
<dbReference type="InterPro" id="IPR002014">
    <property type="entry name" value="VHS_dom"/>
</dbReference>
<gene>
    <name evidence="2" type="ORF">DILT_LOCUS5603</name>
</gene>